<dbReference type="EMBL" id="MAAO01000006">
    <property type="protein sequence ID" value="OUR96158.1"/>
    <property type="molecule type" value="Genomic_DNA"/>
</dbReference>
<protein>
    <recommendedName>
        <fullName evidence="4">Major outer membrane protein</fullName>
    </recommendedName>
</protein>
<sequence length="399" mass="42559">MKKTILIAGLAVLSTSAFATISRMQALGQDSSKGSHYQSDTRNIFRNAAEVNNFKNFAVTEWGQATPSANDEATAEGGFFREMGSFAYGIYLNDQNNDSDFVASATTPRGYANDNGGSNAIAMGDNNFVDNTNSVNLFFAGDMGVKWGARVNYSKASNETTSNNKAEYSGLGLGLGMELGDIAAYANLSLKDDYEGATGVSAGTAQTKFEGGGLNLGVSYNLMGNTIFVDYDKKDGEYTASGVAAKNETEQTIIEIGVGRIHEVSSTSRVMMDIAYKSSKAEDKDGTTATNNEEVKRSELPLAIGFETEATSWLTLRGSIKQNIFINKQEVKVGTTTTKTTRSSNTNVNAGATLNFGKLKVDGMIGTTNGSRAGAAYNQNDGVLALDNLLTKVAVHYWF</sequence>
<dbReference type="Proteomes" id="UP000196531">
    <property type="component" value="Unassembled WGS sequence"/>
</dbReference>
<evidence type="ECO:0000313" key="2">
    <source>
        <dbReference type="EMBL" id="OUR96158.1"/>
    </source>
</evidence>
<reference evidence="3" key="1">
    <citation type="journal article" date="2017" name="Proc. Natl. Acad. Sci. U.S.A.">
        <title>Simulation of Deepwater Horizon oil plume reveals substrate specialization within a complex community of hydrocarbon-degraders.</title>
        <authorList>
            <person name="Hu P."/>
            <person name="Dubinsky E.A."/>
            <person name="Probst A.J."/>
            <person name="Wang J."/>
            <person name="Sieber C.M.K."/>
            <person name="Tom L.M."/>
            <person name="Gardinali P."/>
            <person name="Banfield J.F."/>
            <person name="Atlas R.M."/>
            <person name="Andersen G.L."/>
        </authorList>
    </citation>
    <scope>NUCLEOTIDE SEQUENCE [LARGE SCALE GENOMIC DNA]</scope>
</reference>
<accession>A0A1Y5F5J5</accession>
<dbReference type="AlphaFoldDB" id="A0A1Y5F5J5"/>
<feature type="signal peptide" evidence="1">
    <location>
        <begin position="1"/>
        <end position="19"/>
    </location>
</feature>
<organism evidence="2 3">
    <name type="scientific">Halobacteriovorax marinus</name>
    <dbReference type="NCBI Taxonomy" id="97084"/>
    <lineage>
        <taxon>Bacteria</taxon>
        <taxon>Pseudomonadati</taxon>
        <taxon>Bdellovibrionota</taxon>
        <taxon>Bacteriovoracia</taxon>
        <taxon>Bacteriovoracales</taxon>
        <taxon>Halobacteriovoraceae</taxon>
        <taxon>Halobacteriovorax</taxon>
    </lineage>
</organism>
<gene>
    <name evidence="2" type="ORF">A9Q84_07295</name>
</gene>
<proteinExistence type="predicted"/>
<evidence type="ECO:0000313" key="3">
    <source>
        <dbReference type="Proteomes" id="UP000196531"/>
    </source>
</evidence>
<feature type="chain" id="PRO_5012079594" description="Major outer membrane protein" evidence="1">
    <location>
        <begin position="20"/>
        <end position="399"/>
    </location>
</feature>
<name>A0A1Y5F5J5_9BACT</name>
<evidence type="ECO:0000256" key="1">
    <source>
        <dbReference type="SAM" id="SignalP"/>
    </source>
</evidence>
<keyword evidence="1" id="KW-0732">Signal</keyword>
<comment type="caution">
    <text evidence="2">The sequence shown here is derived from an EMBL/GenBank/DDBJ whole genome shotgun (WGS) entry which is preliminary data.</text>
</comment>
<evidence type="ECO:0008006" key="4">
    <source>
        <dbReference type="Google" id="ProtNLM"/>
    </source>
</evidence>